<keyword evidence="2" id="KW-1185">Reference proteome</keyword>
<gene>
    <name evidence="1" type="ORF">NJB1907Z4_C31830</name>
</gene>
<dbReference type="Proteomes" id="UP001058626">
    <property type="component" value="Chromosome"/>
</dbReference>
<organism evidence="1 2">
    <name type="scientific">Mycobacterium pseudoshottsii</name>
    <dbReference type="NCBI Taxonomy" id="265949"/>
    <lineage>
        <taxon>Bacteria</taxon>
        <taxon>Bacillati</taxon>
        <taxon>Actinomycetota</taxon>
        <taxon>Actinomycetes</taxon>
        <taxon>Mycobacteriales</taxon>
        <taxon>Mycobacteriaceae</taxon>
        <taxon>Mycobacterium</taxon>
        <taxon>Mycobacterium ulcerans group</taxon>
    </lineage>
</organism>
<name>A0A9N7LSV5_9MYCO</name>
<sequence length="76" mass="8926">MPELLRHQRFPARAVENSWPDPDWDPWLMRALQQPTLWAGRFDKIMATRKRHSTGDDLIDELDRIAAQRGTYPAVL</sequence>
<reference evidence="1" key="1">
    <citation type="submission" date="2022-06" db="EMBL/GenBank/DDBJ databases">
        <title>Complete genome sequence of Mycobacterium pseudoshottsii NJB1907-Z4.</title>
        <authorList>
            <person name="Komine T."/>
            <person name="Fukano H."/>
            <person name="Wada S."/>
        </authorList>
    </citation>
    <scope>NUCLEOTIDE SEQUENCE</scope>
    <source>
        <strain evidence="1">NJB1907-Z4</strain>
    </source>
</reference>
<dbReference type="EMBL" id="AP026367">
    <property type="protein sequence ID" value="BDN82968.1"/>
    <property type="molecule type" value="Genomic_DNA"/>
</dbReference>
<protein>
    <submittedName>
        <fullName evidence="1">Uncharacterized protein</fullName>
    </submittedName>
</protein>
<proteinExistence type="predicted"/>
<evidence type="ECO:0000313" key="1">
    <source>
        <dbReference type="EMBL" id="BDN82968.1"/>
    </source>
</evidence>
<accession>A0A9N7LSV5</accession>
<dbReference type="AlphaFoldDB" id="A0A9N7LSV5"/>
<evidence type="ECO:0000313" key="2">
    <source>
        <dbReference type="Proteomes" id="UP001058626"/>
    </source>
</evidence>